<keyword evidence="1" id="KW-0472">Membrane</keyword>
<dbReference type="OrthoDB" id="9792271at2"/>
<dbReference type="PANTHER" id="PTHR18640:SF5">
    <property type="entry name" value="SODIUM_BILE ACID COTRANSPORTER 7"/>
    <property type="match status" value="1"/>
</dbReference>
<reference evidence="2 3" key="1">
    <citation type="submission" date="2018-03" db="EMBL/GenBank/DDBJ databases">
        <title>Whole genome sequencing of Histamine producing bacteria.</title>
        <authorList>
            <person name="Butler K."/>
        </authorList>
    </citation>
    <scope>NUCLEOTIDE SEQUENCE [LARGE SCALE GENOMIC DNA]</scope>
    <source>
        <strain evidence="2 3">JCM 13586</strain>
    </source>
</reference>
<keyword evidence="1" id="KW-0812">Transmembrane</keyword>
<feature type="transmembrane region" description="Helical" evidence="1">
    <location>
        <begin position="117"/>
        <end position="142"/>
    </location>
</feature>
<feature type="transmembrane region" description="Helical" evidence="1">
    <location>
        <begin position="154"/>
        <end position="177"/>
    </location>
</feature>
<dbReference type="PIRSF" id="PIRSF026166">
    <property type="entry name" value="UCP026166"/>
    <property type="match status" value="1"/>
</dbReference>
<dbReference type="AlphaFoldDB" id="A0A2T3IZ17"/>
<feature type="transmembrane region" description="Helical" evidence="1">
    <location>
        <begin position="32"/>
        <end position="50"/>
    </location>
</feature>
<evidence type="ECO:0000313" key="2">
    <source>
        <dbReference type="EMBL" id="PSU33915.1"/>
    </source>
</evidence>
<dbReference type="GO" id="GO:0005886">
    <property type="term" value="C:plasma membrane"/>
    <property type="evidence" value="ECO:0007669"/>
    <property type="project" value="TreeGrafter"/>
</dbReference>
<feature type="transmembrane region" description="Helical" evidence="1">
    <location>
        <begin position="62"/>
        <end position="80"/>
    </location>
</feature>
<dbReference type="Proteomes" id="UP000241222">
    <property type="component" value="Unassembled WGS sequence"/>
</dbReference>
<keyword evidence="3" id="KW-1185">Reference proteome</keyword>
<dbReference type="Pfam" id="PF13593">
    <property type="entry name" value="SBF_like"/>
    <property type="match status" value="1"/>
</dbReference>
<dbReference type="Gene3D" id="1.20.1530.20">
    <property type="match status" value="1"/>
</dbReference>
<organism evidence="2 3">
    <name type="scientific">Photobacterium lutimaris</name>
    <dbReference type="NCBI Taxonomy" id="388278"/>
    <lineage>
        <taxon>Bacteria</taxon>
        <taxon>Pseudomonadati</taxon>
        <taxon>Pseudomonadota</taxon>
        <taxon>Gammaproteobacteria</taxon>
        <taxon>Vibrionales</taxon>
        <taxon>Vibrionaceae</taxon>
        <taxon>Photobacterium</taxon>
    </lineage>
</organism>
<evidence type="ECO:0000313" key="3">
    <source>
        <dbReference type="Proteomes" id="UP000241222"/>
    </source>
</evidence>
<name>A0A2T3IZ17_9GAMM</name>
<sequence>MASCLACIVKWHESMKGESVIKRVINYFKKEWFLTGMLTAVALAALMPSVGQSGGILHLDQVTAVGIAIIFFLHGVGMSPQAIKAGITNWKLHLFVQSATFIAYPLLWLIFGNMFHAMMPAALAFGFCYLFVLPSTISSSVAMTSAAKGNVPGAIFNASLSSVLGVLITPLLIQWFMGMEGVEMDIIDTVVSISSMLLLPMIVGQLLRPVLLKLLEKRKSIINKIDKWVILLIVFNAFSDSVKDGIWSDFALSTLAMTLLFTTLILLLVVHSMQWIARKAGFNREDEIAAVFCGTKKTLAAGVPMAKVIFGANPMLGMMLLPIMFYHQIQIFYCAILANRYAKESEQEAQVAVKQTA</sequence>
<feature type="transmembrane region" description="Helical" evidence="1">
    <location>
        <begin position="250"/>
        <end position="270"/>
    </location>
</feature>
<dbReference type="PANTHER" id="PTHR18640">
    <property type="entry name" value="SOLUTE CARRIER FAMILY 10 MEMBER 7"/>
    <property type="match status" value="1"/>
</dbReference>
<gene>
    <name evidence="2" type="ORF">C9I99_11130</name>
</gene>
<dbReference type="EMBL" id="PYMH01000004">
    <property type="protein sequence ID" value="PSU33915.1"/>
    <property type="molecule type" value="Genomic_DNA"/>
</dbReference>
<keyword evidence="1" id="KW-1133">Transmembrane helix</keyword>
<dbReference type="InterPro" id="IPR016833">
    <property type="entry name" value="Put_Na-Bile_cotransptr"/>
</dbReference>
<protein>
    <submittedName>
        <fullName evidence="2">Bile acid:sodium symporter</fullName>
    </submittedName>
</protein>
<proteinExistence type="predicted"/>
<feature type="transmembrane region" description="Helical" evidence="1">
    <location>
        <begin position="92"/>
        <end position="111"/>
    </location>
</feature>
<feature type="transmembrane region" description="Helical" evidence="1">
    <location>
        <begin position="189"/>
        <end position="209"/>
    </location>
</feature>
<dbReference type="InterPro" id="IPR038770">
    <property type="entry name" value="Na+/solute_symporter_sf"/>
</dbReference>
<evidence type="ECO:0000256" key="1">
    <source>
        <dbReference type="SAM" id="Phobius"/>
    </source>
</evidence>
<accession>A0A2T3IZ17</accession>
<comment type="caution">
    <text evidence="2">The sequence shown here is derived from an EMBL/GenBank/DDBJ whole genome shotgun (WGS) entry which is preliminary data.</text>
</comment>